<evidence type="ECO:0000256" key="4">
    <source>
        <dbReference type="ARBA" id="ARBA00023204"/>
    </source>
</evidence>
<dbReference type="PANTHER" id="PTHR11264">
    <property type="entry name" value="URACIL-DNA GLYCOSYLASE"/>
    <property type="match status" value="1"/>
</dbReference>
<dbReference type="PANTHER" id="PTHR11264:SF0">
    <property type="entry name" value="URACIL-DNA GLYCOSYLASE"/>
    <property type="match status" value="1"/>
</dbReference>
<evidence type="ECO:0000256" key="2">
    <source>
        <dbReference type="ARBA" id="ARBA00022763"/>
    </source>
</evidence>
<dbReference type="SUPFAM" id="SSF52141">
    <property type="entry name" value="Uracil-DNA glycosylase-like"/>
    <property type="match status" value="1"/>
</dbReference>
<dbReference type="GO" id="GO:0004844">
    <property type="term" value="F:uracil DNA N-glycosylase activity"/>
    <property type="evidence" value="ECO:0007669"/>
    <property type="project" value="InterPro"/>
</dbReference>
<dbReference type="Pfam" id="PF03167">
    <property type="entry name" value="UDG"/>
    <property type="match status" value="1"/>
</dbReference>
<dbReference type="SMART" id="SM00986">
    <property type="entry name" value="UDG"/>
    <property type="match status" value="1"/>
</dbReference>
<dbReference type="SMART" id="SM00987">
    <property type="entry name" value="UreE_C"/>
    <property type="match status" value="1"/>
</dbReference>
<dbReference type="Gene3D" id="3.40.470.10">
    <property type="entry name" value="Uracil-DNA glycosylase-like domain"/>
    <property type="match status" value="1"/>
</dbReference>
<organism evidence="6">
    <name type="scientific">freshwater metagenome</name>
    <dbReference type="NCBI Taxonomy" id="449393"/>
    <lineage>
        <taxon>unclassified sequences</taxon>
        <taxon>metagenomes</taxon>
        <taxon>ecological metagenomes</taxon>
    </lineage>
</organism>
<protein>
    <submittedName>
        <fullName evidence="6">Unannotated protein</fullName>
    </submittedName>
</protein>
<evidence type="ECO:0000313" key="6">
    <source>
        <dbReference type="EMBL" id="CAB4606991.1"/>
    </source>
</evidence>
<feature type="domain" description="Uracil-DNA glycosylase-like" evidence="5">
    <location>
        <begin position="46"/>
        <end position="204"/>
    </location>
</feature>
<dbReference type="NCBIfam" id="NF003592">
    <property type="entry name" value="PRK05254.1-5"/>
    <property type="match status" value="1"/>
</dbReference>
<reference evidence="6" key="1">
    <citation type="submission" date="2020-05" db="EMBL/GenBank/DDBJ databases">
        <authorList>
            <person name="Chiriac C."/>
            <person name="Salcher M."/>
            <person name="Ghai R."/>
            <person name="Kavagutti S V."/>
        </authorList>
    </citation>
    <scope>NUCLEOTIDE SEQUENCE</scope>
</reference>
<dbReference type="InterPro" id="IPR018085">
    <property type="entry name" value="Ura-DNA_Glyclase_AS"/>
</dbReference>
<keyword evidence="4" id="KW-0234">DNA repair</keyword>
<comment type="similarity">
    <text evidence="1">Belongs to the uracil-DNA glycosylase (UDG) superfamily. UNG family.</text>
</comment>
<evidence type="ECO:0000256" key="3">
    <source>
        <dbReference type="ARBA" id="ARBA00022801"/>
    </source>
</evidence>
<name>A0A6J6GZX0_9ZZZZ</name>
<sequence length="216" mass="23476">MFFEQMHKSWQVALAAQRPLLERIEVDLRPIFSQIAPAPELVCRAFEMPIDEVRVLLLGQDPYPTDGDAVGLAFAVAAGRALPRSLRNIMVELASDVPEPSHAGDLSRWSKQGVLLLNRHLTTGLGSAGSHIGLGWQEFTDAAVRALAQHHGRDLVAVLWGNQARTAQPLLGAAQIVASAHPSPLSAHRGFFGSKPFSQVNQALEKVGREPIDWSC</sequence>
<dbReference type="InterPro" id="IPR002043">
    <property type="entry name" value="UDG_fam1"/>
</dbReference>
<dbReference type="AlphaFoldDB" id="A0A6J6GZX0"/>
<dbReference type="CDD" id="cd10027">
    <property type="entry name" value="UDG-F1-like"/>
    <property type="match status" value="1"/>
</dbReference>
<dbReference type="GO" id="GO:0097510">
    <property type="term" value="P:base-excision repair, AP site formation via deaminated base removal"/>
    <property type="evidence" value="ECO:0007669"/>
    <property type="project" value="TreeGrafter"/>
</dbReference>
<dbReference type="InterPro" id="IPR036895">
    <property type="entry name" value="Uracil-DNA_glycosylase-like_sf"/>
</dbReference>
<evidence type="ECO:0000259" key="5">
    <source>
        <dbReference type="SMART" id="SM00986"/>
    </source>
</evidence>
<keyword evidence="2" id="KW-0227">DNA damage</keyword>
<dbReference type="PROSITE" id="PS00130">
    <property type="entry name" value="U_DNA_GLYCOSYLASE"/>
    <property type="match status" value="1"/>
</dbReference>
<dbReference type="NCBIfam" id="NF003588">
    <property type="entry name" value="PRK05254.1-1"/>
    <property type="match status" value="1"/>
</dbReference>
<proteinExistence type="inferred from homology"/>
<dbReference type="InterPro" id="IPR005122">
    <property type="entry name" value="Uracil-DNA_glycosylase-like"/>
</dbReference>
<dbReference type="HAMAP" id="MF_00148">
    <property type="entry name" value="UDG"/>
    <property type="match status" value="1"/>
</dbReference>
<evidence type="ECO:0000256" key="1">
    <source>
        <dbReference type="ARBA" id="ARBA00008184"/>
    </source>
</evidence>
<keyword evidence="3" id="KW-0378">Hydrolase</keyword>
<accession>A0A6J6GZX0</accession>
<gene>
    <name evidence="6" type="ORF">UFOPK1855_00180</name>
</gene>
<dbReference type="EMBL" id="CAEZUW010000015">
    <property type="protein sequence ID" value="CAB4606991.1"/>
    <property type="molecule type" value="Genomic_DNA"/>
</dbReference>